<dbReference type="AlphaFoldDB" id="A0A0A7TW92"/>
<dbReference type="CDD" id="cd01672">
    <property type="entry name" value="TMPK"/>
    <property type="match status" value="1"/>
</dbReference>
<feature type="non-terminal residue" evidence="11">
    <location>
        <position position="213"/>
    </location>
</feature>
<dbReference type="Gene3D" id="3.40.50.300">
    <property type="entry name" value="P-loop containing nucleotide triphosphate hydrolases"/>
    <property type="match status" value="1"/>
</dbReference>
<dbReference type="GO" id="GO:0006227">
    <property type="term" value="P:dUDP biosynthetic process"/>
    <property type="evidence" value="ECO:0007669"/>
    <property type="project" value="TreeGrafter"/>
</dbReference>
<evidence type="ECO:0000256" key="4">
    <source>
        <dbReference type="ARBA" id="ARBA00022679"/>
    </source>
</evidence>
<comment type="catalytic activity">
    <reaction evidence="9">
        <text>dTMP + ATP = dTDP + ADP</text>
        <dbReference type="Rhea" id="RHEA:13517"/>
        <dbReference type="ChEBI" id="CHEBI:30616"/>
        <dbReference type="ChEBI" id="CHEBI:58369"/>
        <dbReference type="ChEBI" id="CHEBI:63528"/>
        <dbReference type="ChEBI" id="CHEBI:456216"/>
        <dbReference type="EC" id="2.7.4.9"/>
    </reaction>
</comment>
<evidence type="ECO:0000256" key="2">
    <source>
        <dbReference type="ARBA" id="ARBA00012980"/>
    </source>
</evidence>
<evidence type="ECO:0000313" key="11">
    <source>
        <dbReference type="EMBL" id="AJA72467.1"/>
    </source>
</evidence>
<dbReference type="PANTHER" id="PTHR10344">
    <property type="entry name" value="THYMIDYLATE KINASE"/>
    <property type="match status" value="1"/>
</dbReference>
<evidence type="ECO:0000256" key="8">
    <source>
        <dbReference type="ARBA" id="ARBA00022840"/>
    </source>
</evidence>
<evidence type="ECO:0000256" key="5">
    <source>
        <dbReference type="ARBA" id="ARBA00022727"/>
    </source>
</evidence>
<keyword evidence="5" id="KW-0545">Nucleotide biosynthesis</keyword>
<gene>
    <name evidence="11" type="primary">tmkA</name>
</gene>
<evidence type="ECO:0000256" key="3">
    <source>
        <dbReference type="ARBA" id="ARBA00017144"/>
    </source>
</evidence>
<dbReference type="SUPFAM" id="SSF52540">
    <property type="entry name" value="P-loop containing nucleoside triphosphate hydrolases"/>
    <property type="match status" value="1"/>
</dbReference>
<evidence type="ECO:0000259" key="10">
    <source>
        <dbReference type="Pfam" id="PF02223"/>
    </source>
</evidence>
<evidence type="ECO:0000256" key="6">
    <source>
        <dbReference type="ARBA" id="ARBA00022741"/>
    </source>
</evidence>
<organism evidence="11">
    <name type="scientific">Paulownia witches'-broom phytoplasma</name>
    <dbReference type="NCBI Taxonomy" id="39647"/>
    <lineage>
        <taxon>Bacteria</taxon>
        <taxon>Bacillati</taxon>
        <taxon>Mycoplasmatota</taxon>
        <taxon>Mollicutes</taxon>
        <taxon>Acholeplasmatales</taxon>
        <taxon>Acholeplasmataceae</taxon>
        <taxon>Candidatus Phytoplasma</taxon>
        <taxon>16SrI (Aster yellows group)</taxon>
    </lineage>
</organism>
<protein>
    <recommendedName>
        <fullName evidence="3">Thymidylate kinase</fullName>
        <ecNumber evidence="2">2.7.4.9</ecNumber>
    </recommendedName>
</protein>
<dbReference type="GO" id="GO:0005524">
    <property type="term" value="F:ATP binding"/>
    <property type="evidence" value="ECO:0007669"/>
    <property type="project" value="UniProtKB-KW"/>
</dbReference>
<dbReference type="GO" id="GO:0004798">
    <property type="term" value="F:dTMP kinase activity"/>
    <property type="evidence" value="ECO:0007669"/>
    <property type="project" value="UniProtKB-EC"/>
</dbReference>
<evidence type="ECO:0000256" key="1">
    <source>
        <dbReference type="ARBA" id="ARBA00009776"/>
    </source>
</evidence>
<dbReference type="InterPro" id="IPR039430">
    <property type="entry name" value="Thymidylate_kin-like_dom"/>
</dbReference>
<dbReference type="NCBIfam" id="TIGR00041">
    <property type="entry name" value="DTMP_kinase"/>
    <property type="match status" value="1"/>
</dbReference>
<dbReference type="InterPro" id="IPR018094">
    <property type="entry name" value="Thymidylate_kinase"/>
</dbReference>
<feature type="domain" description="Thymidylate kinase-like" evidence="10">
    <location>
        <begin position="6"/>
        <end position="199"/>
    </location>
</feature>
<dbReference type="EMBL" id="KJ452522">
    <property type="protein sequence ID" value="AJA72467.1"/>
    <property type="molecule type" value="Genomic_DNA"/>
</dbReference>
<sequence length="213" mass="24711">MKLIVFEGLDGSGKTSLIHALQPQLKTPHQLYQGLGSSSLGKEIRDLFLNFQQVDYITRFYLSLANMSQIQAELIVPQLKNNQLIILDRWLPSTYAYQLFPFSKEKKQLLPLKKIFKINHETILKKPDLLIYLDIDPLIGRTRKKNQKNHQRDLIERQSLTYFQNVRQGYDHYITHYTSGVNKLILNGSDSIKSNVKQIIKQIGVLSNGDHNY</sequence>
<dbReference type="SMR" id="A0A0A7TW92"/>
<keyword evidence="6" id="KW-0547">Nucleotide-binding</keyword>
<dbReference type="GO" id="GO:0006235">
    <property type="term" value="P:dTTP biosynthetic process"/>
    <property type="evidence" value="ECO:0007669"/>
    <property type="project" value="TreeGrafter"/>
</dbReference>
<keyword evidence="7 11" id="KW-0418">Kinase</keyword>
<evidence type="ECO:0000256" key="9">
    <source>
        <dbReference type="ARBA" id="ARBA00048743"/>
    </source>
</evidence>
<dbReference type="InterPro" id="IPR027417">
    <property type="entry name" value="P-loop_NTPase"/>
</dbReference>
<name>A0A0A7TW92_9MOLU</name>
<keyword evidence="8" id="KW-0067">ATP-binding</keyword>
<dbReference type="EC" id="2.7.4.9" evidence="2"/>
<evidence type="ECO:0000256" key="7">
    <source>
        <dbReference type="ARBA" id="ARBA00022777"/>
    </source>
</evidence>
<dbReference type="HAMAP" id="MF_00165">
    <property type="entry name" value="Thymidylate_kinase"/>
    <property type="match status" value="1"/>
</dbReference>
<proteinExistence type="inferred from homology"/>
<dbReference type="GO" id="GO:0006233">
    <property type="term" value="P:dTDP biosynthetic process"/>
    <property type="evidence" value="ECO:0007669"/>
    <property type="project" value="InterPro"/>
</dbReference>
<accession>A0A0A7TW92</accession>
<keyword evidence="4" id="KW-0808">Transferase</keyword>
<dbReference type="PANTHER" id="PTHR10344:SF4">
    <property type="entry name" value="UMP-CMP KINASE 2, MITOCHONDRIAL"/>
    <property type="match status" value="1"/>
</dbReference>
<dbReference type="Pfam" id="PF02223">
    <property type="entry name" value="Thymidylate_kin"/>
    <property type="match status" value="1"/>
</dbReference>
<dbReference type="GO" id="GO:0005829">
    <property type="term" value="C:cytosol"/>
    <property type="evidence" value="ECO:0007669"/>
    <property type="project" value="TreeGrafter"/>
</dbReference>
<reference evidence="11" key="1">
    <citation type="journal article" date="2014" name="Lin Ye Ke Xue">
        <title>Thymidylate kinase gene polymorphism of two strains of Paulownia witches'-broom phytoplasma.</title>
        <authorList>
            <person name="Song C."/>
            <person name="Hu J."/>
            <person name="Lin C."/>
            <person name="Ren Z."/>
            <person name="Geng X."/>
            <person name="Tian G."/>
        </authorList>
    </citation>
    <scope>NUCLEOTIDE SEQUENCE</scope>
    <source>
        <strain evidence="11">PaWBPS</strain>
    </source>
</reference>
<comment type="similarity">
    <text evidence="1">Belongs to the thymidylate kinase family.</text>
</comment>